<gene>
    <name evidence="3" type="ORF">SAMN05421829_11077</name>
</gene>
<dbReference type="PANTHER" id="PTHR34406">
    <property type="entry name" value="PROTEIN YCEI"/>
    <property type="match status" value="1"/>
</dbReference>
<dbReference type="Proteomes" id="UP000186819">
    <property type="component" value="Unassembled WGS sequence"/>
</dbReference>
<dbReference type="OrthoDB" id="1247465at2"/>
<sequence>MNSKRLLAAALVSLVLPLAGTGAYAAQPAGTFDQVLAAKNRIDFVFKQMNVPVKGYFKKANVDLVFDPAAPAKTTVRLDLDLGSIDAGSADANSEVVGKPWFDLKAFPTATFVSSSVKPLGGDRYEMTGKLTIKGKTRDVTTPVTVTQNGNTAAFDGGFTLKRLEFAIGDGTWSDTSIVADEVKVSFHVEAERRAAK</sequence>
<protein>
    <submittedName>
        <fullName evidence="3">Polyisoprenoid-binding protein YceI</fullName>
    </submittedName>
</protein>
<dbReference type="STRING" id="34027.SAMN05421829_11077"/>
<evidence type="ECO:0000256" key="1">
    <source>
        <dbReference type="SAM" id="SignalP"/>
    </source>
</evidence>
<reference evidence="4" key="1">
    <citation type="submission" date="2017-01" db="EMBL/GenBank/DDBJ databases">
        <authorList>
            <person name="Varghese N."/>
            <person name="Submissions S."/>
        </authorList>
    </citation>
    <scope>NUCLEOTIDE SEQUENCE [LARGE SCALE GENOMIC DNA]</scope>
    <source>
        <strain evidence="4">ATCC 51758</strain>
    </source>
</reference>
<dbReference type="SUPFAM" id="SSF101874">
    <property type="entry name" value="YceI-like"/>
    <property type="match status" value="1"/>
</dbReference>
<keyword evidence="4" id="KW-1185">Reference proteome</keyword>
<dbReference type="Gene3D" id="2.40.128.110">
    <property type="entry name" value="Lipid/polyisoprenoid-binding, YceI-like"/>
    <property type="match status" value="1"/>
</dbReference>
<accession>A0A1N6YHA8</accession>
<dbReference type="InterPro" id="IPR036761">
    <property type="entry name" value="TTHA0802/YceI-like_sf"/>
</dbReference>
<organism evidence="3 4">
    <name type="scientific">Aromatoleum tolulyticum</name>
    <dbReference type="NCBI Taxonomy" id="34027"/>
    <lineage>
        <taxon>Bacteria</taxon>
        <taxon>Pseudomonadati</taxon>
        <taxon>Pseudomonadota</taxon>
        <taxon>Betaproteobacteria</taxon>
        <taxon>Rhodocyclales</taxon>
        <taxon>Rhodocyclaceae</taxon>
        <taxon>Aromatoleum</taxon>
    </lineage>
</organism>
<feature type="domain" description="Lipid/polyisoprenoid-binding YceI-like" evidence="2">
    <location>
        <begin position="33"/>
        <end position="192"/>
    </location>
</feature>
<evidence type="ECO:0000313" key="3">
    <source>
        <dbReference type="EMBL" id="SIR13896.1"/>
    </source>
</evidence>
<feature type="chain" id="PRO_5013360467" evidence="1">
    <location>
        <begin position="26"/>
        <end position="197"/>
    </location>
</feature>
<dbReference type="EMBL" id="FTMD01000010">
    <property type="protein sequence ID" value="SIR13896.1"/>
    <property type="molecule type" value="Genomic_DNA"/>
</dbReference>
<evidence type="ECO:0000259" key="2">
    <source>
        <dbReference type="SMART" id="SM00867"/>
    </source>
</evidence>
<dbReference type="PANTHER" id="PTHR34406:SF1">
    <property type="entry name" value="PROTEIN YCEI"/>
    <property type="match status" value="1"/>
</dbReference>
<name>A0A1N6YHA8_9RHOO</name>
<dbReference type="Pfam" id="PF04264">
    <property type="entry name" value="YceI"/>
    <property type="match status" value="1"/>
</dbReference>
<feature type="signal peptide" evidence="1">
    <location>
        <begin position="1"/>
        <end position="25"/>
    </location>
</feature>
<keyword evidence="1" id="KW-0732">Signal</keyword>
<dbReference type="AlphaFoldDB" id="A0A1N6YHA8"/>
<proteinExistence type="predicted"/>
<evidence type="ECO:0000313" key="4">
    <source>
        <dbReference type="Proteomes" id="UP000186819"/>
    </source>
</evidence>
<dbReference type="InterPro" id="IPR007372">
    <property type="entry name" value="Lipid/polyisoprenoid-bd_YceI"/>
</dbReference>
<dbReference type="SMART" id="SM00867">
    <property type="entry name" value="YceI"/>
    <property type="match status" value="1"/>
</dbReference>
<dbReference type="RefSeq" id="WP_076603023.1">
    <property type="nucleotide sequence ID" value="NZ_FTMD01000010.1"/>
</dbReference>